<name>A0AAU9JNY8_9CILI</name>
<keyword evidence="3" id="KW-1185">Reference proteome</keyword>
<dbReference type="EMBL" id="CAJZBQ010000040">
    <property type="protein sequence ID" value="CAG9326226.1"/>
    <property type="molecule type" value="Genomic_DNA"/>
</dbReference>
<protein>
    <submittedName>
        <fullName evidence="2">Uncharacterized protein</fullName>
    </submittedName>
</protein>
<organism evidence="2 3">
    <name type="scientific">Blepharisma stoltei</name>
    <dbReference type="NCBI Taxonomy" id="1481888"/>
    <lineage>
        <taxon>Eukaryota</taxon>
        <taxon>Sar</taxon>
        <taxon>Alveolata</taxon>
        <taxon>Ciliophora</taxon>
        <taxon>Postciliodesmatophora</taxon>
        <taxon>Heterotrichea</taxon>
        <taxon>Heterotrichida</taxon>
        <taxon>Blepharismidae</taxon>
        <taxon>Blepharisma</taxon>
    </lineage>
</organism>
<dbReference type="AlphaFoldDB" id="A0AAU9JNY8"/>
<gene>
    <name evidence="2" type="ORF">BSTOLATCC_MIC40657</name>
</gene>
<evidence type="ECO:0000313" key="3">
    <source>
        <dbReference type="Proteomes" id="UP001162131"/>
    </source>
</evidence>
<comment type="caution">
    <text evidence="2">The sequence shown here is derived from an EMBL/GenBank/DDBJ whole genome shotgun (WGS) entry which is preliminary data.</text>
</comment>
<evidence type="ECO:0000256" key="1">
    <source>
        <dbReference type="SAM" id="Coils"/>
    </source>
</evidence>
<evidence type="ECO:0000313" key="2">
    <source>
        <dbReference type="EMBL" id="CAG9326226.1"/>
    </source>
</evidence>
<dbReference type="Proteomes" id="UP001162131">
    <property type="component" value="Unassembled WGS sequence"/>
</dbReference>
<reference evidence="2" key="1">
    <citation type="submission" date="2021-09" db="EMBL/GenBank/DDBJ databases">
        <authorList>
            <consortium name="AG Swart"/>
            <person name="Singh M."/>
            <person name="Singh A."/>
            <person name="Seah K."/>
            <person name="Emmerich C."/>
        </authorList>
    </citation>
    <scope>NUCLEOTIDE SEQUENCE</scope>
    <source>
        <strain evidence="2">ATCC30299</strain>
    </source>
</reference>
<accession>A0AAU9JNY8</accession>
<proteinExistence type="predicted"/>
<keyword evidence="1" id="KW-0175">Coiled coil</keyword>
<sequence>MSQDKRINIFNYRRKERLRKVILSEIGEDTLSPNQISILDFEIQNSDDLFDKGMTFNEAAEDIKSKILVQVSEITSGFSTPQSKTEWLEQEYTPVHQEESIINEIPSLNNPSDYLKIRERFFDEFKEMENRFENTKKRSIERTSMLEKSKIDEEKARVIQKELEEYERLKSYYNEFNKKVVKEDVRDALDKQIREKQIMIEKVLNEESKIRESLIEWDKLAKMSEDENKIRNRSNQRILFDKLENQIKEKNSGRYL</sequence>
<feature type="coiled-coil region" evidence="1">
    <location>
        <begin position="118"/>
        <end position="206"/>
    </location>
</feature>